<feature type="region of interest" description="Disordered" evidence="1">
    <location>
        <begin position="59"/>
        <end position="78"/>
    </location>
</feature>
<dbReference type="Proteomes" id="UP001159363">
    <property type="component" value="Chromosome 1"/>
</dbReference>
<organism evidence="2 3">
    <name type="scientific">Dryococelus australis</name>
    <dbReference type="NCBI Taxonomy" id="614101"/>
    <lineage>
        <taxon>Eukaryota</taxon>
        <taxon>Metazoa</taxon>
        <taxon>Ecdysozoa</taxon>
        <taxon>Arthropoda</taxon>
        <taxon>Hexapoda</taxon>
        <taxon>Insecta</taxon>
        <taxon>Pterygota</taxon>
        <taxon>Neoptera</taxon>
        <taxon>Polyneoptera</taxon>
        <taxon>Phasmatodea</taxon>
        <taxon>Verophasmatodea</taxon>
        <taxon>Anareolatae</taxon>
        <taxon>Phasmatidae</taxon>
        <taxon>Eurycanthinae</taxon>
        <taxon>Dryococelus</taxon>
    </lineage>
</organism>
<accession>A0ABQ9IMT8</accession>
<protein>
    <submittedName>
        <fullName evidence="2">Uncharacterized protein</fullName>
    </submittedName>
</protein>
<dbReference type="EMBL" id="JARBHB010000001">
    <property type="protein sequence ID" value="KAJ8897977.1"/>
    <property type="molecule type" value="Genomic_DNA"/>
</dbReference>
<sequence>MKSGRLDDIQFSNAERHLVKLINPSMVLRMNTPQSSCLLKMNIEFWALRRRRFIGHNAKQVTPPLPKDRVPDGAGVEDIGVDMVDPHYIKDGNKT</sequence>
<evidence type="ECO:0000256" key="1">
    <source>
        <dbReference type="SAM" id="MobiDB-lite"/>
    </source>
</evidence>
<evidence type="ECO:0000313" key="3">
    <source>
        <dbReference type="Proteomes" id="UP001159363"/>
    </source>
</evidence>
<proteinExistence type="predicted"/>
<keyword evidence="3" id="KW-1185">Reference proteome</keyword>
<comment type="caution">
    <text evidence="2">The sequence shown here is derived from an EMBL/GenBank/DDBJ whole genome shotgun (WGS) entry which is preliminary data.</text>
</comment>
<name>A0ABQ9IMT8_9NEOP</name>
<reference evidence="2 3" key="1">
    <citation type="submission" date="2023-02" db="EMBL/GenBank/DDBJ databases">
        <title>LHISI_Scaffold_Assembly.</title>
        <authorList>
            <person name="Stuart O.P."/>
            <person name="Cleave R."/>
            <person name="Magrath M.J.L."/>
            <person name="Mikheyev A.S."/>
        </authorList>
    </citation>
    <scope>NUCLEOTIDE SEQUENCE [LARGE SCALE GENOMIC DNA]</scope>
    <source>
        <strain evidence="2">Daus_M_001</strain>
        <tissue evidence="2">Leg muscle</tissue>
    </source>
</reference>
<gene>
    <name evidence="2" type="ORF">PR048_003337</name>
</gene>
<evidence type="ECO:0000313" key="2">
    <source>
        <dbReference type="EMBL" id="KAJ8897977.1"/>
    </source>
</evidence>